<evidence type="ECO:0000313" key="7">
    <source>
        <dbReference type="EMBL" id="RGQ07516.1"/>
    </source>
</evidence>
<reference evidence="7 8" key="1">
    <citation type="submission" date="2018-08" db="EMBL/GenBank/DDBJ databases">
        <title>A genome reference for cultivated species of the human gut microbiota.</title>
        <authorList>
            <person name="Zou Y."/>
            <person name="Xue W."/>
            <person name="Luo G."/>
        </authorList>
    </citation>
    <scope>NUCLEOTIDE SEQUENCE [LARGE SCALE GENOMIC DNA]</scope>
    <source>
        <strain evidence="7 8">AF29-2</strain>
    </source>
</reference>
<evidence type="ECO:0000256" key="2">
    <source>
        <dbReference type="ARBA" id="ARBA00022448"/>
    </source>
</evidence>
<dbReference type="Pfam" id="PF00005">
    <property type="entry name" value="ABC_tran"/>
    <property type="match status" value="1"/>
</dbReference>
<organism evidence="7 8">
    <name type="scientific">Megamonas rupellensis</name>
    <dbReference type="NCBI Taxonomy" id="491921"/>
    <lineage>
        <taxon>Bacteria</taxon>
        <taxon>Bacillati</taxon>
        <taxon>Bacillota</taxon>
        <taxon>Negativicutes</taxon>
        <taxon>Selenomonadales</taxon>
        <taxon>Selenomonadaceae</taxon>
        <taxon>Megamonas</taxon>
    </lineage>
</organism>
<dbReference type="EMBL" id="QRST01000003">
    <property type="protein sequence ID" value="RGQ07516.1"/>
    <property type="molecule type" value="Genomic_DNA"/>
</dbReference>
<evidence type="ECO:0000313" key="8">
    <source>
        <dbReference type="Proteomes" id="UP000284662"/>
    </source>
</evidence>
<keyword evidence="5" id="KW-0029">Amino-acid transport</keyword>
<dbReference type="InterPro" id="IPR003593">
    <property type="entry name" value="AAA+_ATPase"/>
</dbReference>
<sequence>MLNIKNLNAYYGESIILKDVNLSVPDKQIVCLIGRNGVGKTTLLKSIMGLVSTPTGSIQLGDNEIINKPTYYRAQMGIGYVPQGRDIFPQMTVQENLELGLEMNKISNTIDPMIYDLFPVLKKMSSRRGGDLSGGQQQQLAIARALAGKPKILILDEPTEGIQPSIIQEIGHVIKVLKDMGYTIFIVEQYLEFVLDIADYFYVMEKGEIVDKGYTSDMDVNDIKRKLSV</sequence>
<keyword evidence="4 7" id="KW-0067">ATP-binding</keyword>
<dbReference type="InterPro" id="IPR017780">
    <property type="entry name" value="ABC_transptr_urea_ATP-bd_UrtE"/>
</dbReference>
<dbReference type="RefSeq" id="WP_117976202.1">
    <property type="nucleotide sequence ID" value="NZ_QRST01000003.1"/>
</dbReference>
<accession>A0A411ZXE8</accession>
<dbReference type="SMART" id="SM00382">
    <property type="entry name" value="AAA"/>
    <property type="match status" value="1"/>
</dbReference>
<feature type="domain" description="ABC transporter" evidence="6">
    <location>
        <begin position="2"/>
        <end position="229"/>
    </location>
</feature>
<comment type="similarity">
    <text evidence="1">Belongs to the ABC transporter superfamily.</text>
</comment>
<dbReference type="CDD" id="cd03224">
    <property type="entry name" value="ABC_TM1139_LivF_branched"/>
    <property type="match status" value="1"/>
</dbReference>
<dbReference type="InterPro" id="IPR003439">
    <property type="entry name" value="ABC_transporter-like_ATP-bd"/>
</dbReference>
<dbReference type="GO" id="GO:0015807">
    <property type="term" value="P:L-amino acid transport"/>
    <property type="evidence" value="ECO:0007669"/>
    <property type="project" value="TreeGrafter"/>
</dbReference>
<evidence type="ECO:0000259" key="6">
    <source>
        <dbReference type="PROSITE" id="PS50893"/>
    </source>
</evidence>
<gene>
    <name evidence="7" type="primary">urtE</name>
    <name evidence="7" type="ORF">DWZ11_02950</name>
</gene>
<dbReference type="NCBIfam" id="TIGR03410">
    <property type="entry name" value="urea_trans_UrtE"/>
    <property type="match status" value="1"/>
</dbReference>
<name>A0A411ZXE8_9FIRM</name>
<dbReference type="SUPFAM" id="SSF52540">
    <property type="entry name" value="P-loop containing nucleoside triphosphate hydrolases"/>
    <property type="match status" value="1"/>
</dbReference>
<dbReference type="InterPro" id="IPR027417">
    <property type="entry name" value="P-loop_NTPase"/>
</dbReference>
<keyword evidence="3" id="KW-0547">Nucleotide-binding</keyword>
<evidence type="ECO:0000256" key="5">
    <source>
        <dbReference type="ARBA" id="ARBA00022970"/>
    </source>
</evidence>
<dbReference type="PANTHER" id="PTHR43820">
    <property type="entry name" value="HIGH-AFFINITY BRANCHED-CHAIN AMINO ACID TRANSPORT ATP-BINDING PROTEIN LIVF"/>
    <property type="match status" value="1"/>
</dbReference>
<dbReference type="Proteomes" id="UP000284662">
    <property type="component" value="Unassembled WGS sequence"/>
</dbReference>
<dbReference type="AlphaFoldDB" id="A0A411ZXE8"/>
<dbReference type="GO" id="GO:0016887">
    <property type="term" value="F:ATP hydrolysis activity"/>
    <property type="evidence" value="ECO:0007669"/>
    <property type="project" value="InterPro"/>
</dbReference>
<proteinExistence type="inferred from homology"/>
<evidence type="ECO:0000256" key="3">
    <source>
        <dbReference type="ARBA" id="ARBA00022741"/>
    </source>
</evidence>
<dbReference type="PROSITE" id="PS50893">
    <property type="entry name" value="ABC_TRANSPORTER_2"/>
    <property type="match status" value="1"/>
</dbReference>
<protein>
    <submittedName>
        <fullName evidence="7">Urea ABC transporter ATP-binding subunit UrtE</fullName>
    </submittedName>
</protein>
<dbReference type="InterPro" id="IPR052156">
    <property type="entry name" value="BCAA_Transport_ATP-bd_LivF"/>
</dbReference>
<dbReference type="Gene3D" id="3.40.50.300">
    <property type="entry name" value="P-loop containing nucleotide triphosphate hydrolases"/>
    <property type="match status" value="1"/>
</dbReference>
<keyword evidence="2" id="KW-0813">Transport</keyword>
<evidence type="ECO:0000256" key="4">
    <source>
        <dbReference type="ARBA" id="ARBA00022840"/>
    </source>
</evidence>
<comment type="caution">
    <text evidence="7">The sequence shown here is derived from an EMBL/GenBank/DDBJ whole genome shotgun (WGS) entry which is preliminary data.</text>
</comment>
<dbReference type="PANTHER" id="PTHR43820:SF5">
    <property type="entry name" value="HIGH-AFFINITY BRANCHED-CHAIN AMINO ACID TRANSPORT ATP-BINDING PROTEIN"/>
    <property type="match status" value="1"/>
</dbReference>
<dbReference type="GO" id="GO:0005524">
    <property type="term" value="F:ATP binding"/>
    <property type="evidence" value="ECO:0007669"/>
    <property type="project" value="UniProtKB-KW"/>
</dbReference>
<evidence type="ECO:0000256" key="1">
    <source>
        <dbReference type="ARBA" id="ARBA00005417"/>
    </source>
</evidence>
<dbReference type="GO" id="GO:0015658">
    <property type="term" value="F:branched-chain amino acid transmembrane transporter activity"/>
    <property type="evidence" value="ECO:0007669"/>
    <property type="project" value="TreeGrafter"/>
</dbReference>